<accession>A0A941I0Z6</accession>
<protein>
    <submittedName>
        <fullName evidence="1">Uncharacterized protein</fullName>
    </submittedName>
</protein>
<organism evidence="1 2">
    <name type="scientific">Phycicoccus avicenniae</name>
    <dbReference type="NCBI Taxonomy" id="2828860"/>
    <lineage>
        <taxon>Bacteria</taxon>
        <taxon>Bacillati</taxon>
        <taxon>Actinomycetota</taxon>
        <taxon>Actinomycetes</taxon>
        <taxon>Micrococcales</taxon>
        <taxon>Intrasporangiaceae</taxon>
        <taxon>Phycicoccus</taxon>
    </lineage>
</organism>
<dbReference type="Proteomes" id="UP000677016">
    <property type="component" value="Unassembled WGS sequence"/>
</dbReference>
<keyword evidence="2" id="KW-1185">Reference proteome</keyword>
<proteinExistence type="predicted"/>
<gene>
    <name evidence="1" type="ORF">KC207_15175</name>
</gene>
<reference evidence="1" key="1">
    <citation type="submission" date="2021-04" db="EMBL/GenBank/DDBJ databases">
        <title>Phycicoccus avicenniae sp. nov., a novel endophytic actinomycetes isolated from branch of Avicennia mariana.</title>
        <authorList>
            <person name="Tuo L."/>
        </authorList>
    </citation>
    <scope>NUCLEOTIDE SEQUENCE</scope>
    <source>
        <strain evidence="1">BSK3Z-2</strain>
    </source>
</reference>
<comment type="caution">
    <text evidence="1">The sequence shown here is derived from an EMBL/GenBank/DDBJ whole genome shotgun (WGS) entry which is preliminary data.</text>
</comment>
<evidence type="ECO:0000313" key="1">
    <source>
        <dbReference type="EMBL" id="MBR7744637.1"/>
    </source>
</evidence>
<evidence type="ECO:0000313" key="2">
    <source>
        <dbReference type="Proteomes" id="UP000677016"/>
    </source>
</evidence>
<dbReference type="RefSeq" id="WP_211604162.1">
    <property type="nucleotide sequence ID" value="NZ_JAGSNF010000022.1"/>
</dbReference>
<name>A0A941I0Z6_9MICO</name>
<dbReference type="AlphaFoldDB" id="A0A941I0Z6"/>
<dbReference type="EMBL" id="JAGSNF010000022">
    <property type="protein sequence ID" value="MBR7744637.1"/>
    <property type="molecule type" value="Genomic_DNA"/>
</dbReference>
<sequence>MTRPPHEIVATVLVDPTVLGELEVALMHLDLRVWPMATAPNCTDGPRQAFQYRRRTLIAKRGAWDDAEHWVPVWVSFGASWSEGAEPLPWEAHAALWDELARWSGHVHYRKWLSGVRPLEVPVGVDGAGSSPGASRSA</sequence>